<organism evidence="1 2">
    <name type="scientific">Jimgerdemannia flammicorona</name>
    <dbReference type="NCBI Taxonomy" id="994334"/>
    <lineage>
        <taxon>Eukaryota</taxon>
        <taxon>Fungi</taxon>
        <taxon>Fungi incertae sedis</taxon>
        <taxon>Mucoromycota</taxon>
        <taxon>Mucoromycotina</taxon>
        <taxon>Endogonomycetes</taxon>
        <taxon>Endogonales</taxon>
        <taxon>Endogonaceae</taxon>
        <taxon>Jimgerdemannia</taxon>
    </lineage>
</organism>
<evidence type="ECO:0000313" key="2">
    <source>
        <dbReference type="Proteomes" id="UP000274822"/>
    </source>
</evidence>
<sequence>MARNNTYDTDNPCDNWDIRMRQAEISILFPSKHSYLFAHIDTSTSPSSTLAWTPDYHYSSSCRSSARSSNASHFQISD</sequence>
<dbReference type="EMBL" id="RBNJ01014450">
    <property type="protein sequence ID" value="RUS24959.1"/>
    <property type="molecule type" value="Genomic_DNA"/>
</dbReference>
<proteinExistence type="predicted"/>
<reference evidence="1 2" key="1">
    <citation type="journal article" date="2018" name="New Phytol.">
        <title>Phylogenomics of Endogonaceae and evolution of mycorrhizas within Mucoromycota.</title>
        <authorList>
            <person name="Chang Y."/>
            <person name="Desiro A."/>
            <person name="Na H."/>
            <person name="Sandor L."/>
            <person name="Lipzen A."/>
            <person name="Clum A."/>
            <person name="Barry K."/>
            <person name="Grigoriev I.V."/>
            <person name="Martin F.M."/>
            <person name="Stajich J.E."/>
            <person name="Smith M.E."/>
            <person name="Bonito G."/>
            <person name="Spatafora J.W."/>
        </authorList>
    </citation>
    <scope>NUCLEOTIDE SEQUENCE [LARGE SCALE GENOMIC DNA]</scope>
    <source>
        <strain evidence="1 2">AD002</strain>
    </source>
</reference>
<gene>
    <name evidence="1" type="ORF">BC938DRAFT_472829</name>
</gene>
<keyword evidence="2" id="KW-1185">Reference proteome</keyword>
<evidence type="ECO:0000313" key="1">
    <source>
        <dbReference type="EMBL" id="RUS24959.1"/>
    </source>
</evidence>
<comment type="caution">
    <text evidence="1">The sequence shown here is derived from an EMBL/GenBank/DDBJ whole genome shotgun (WGS) entry which is preliminary data.</text>
</comment>
<accession>A0A433Q5A7</accession>
<dbReference type="Proteomes" id="UP000274822">
    <property type="component" value="Unassembled WGS sequence"/>
</dbReference>
<protein>
    <submittedName>
        <fullName evidence="1">Uncharacterized protein</fullName>
    </submittedName>
</protein>
<dbReference type="AlphaFoldDB" id="A0A433Q5A7"/>
<name>A0A433Q5A7_9FUNG</name>